<evidence type="ECO:0000313" key="1">
    <source>
        <dbReference type="EMBL" id="CAB1419633.1"/>
    </source>
</evidence>
<dbReference type="Proteomes" id="UP001153269">
    <property type="component" value="Unassembled WGS sequence"/>
</dbReference>
<comment type="caution">
    <text evidence="1">The sequence shown here is derived from an EMBL/GenBank/DDBJ whole genome shotgun (WGS) entry which is preliminary data.</text>
</comment>
<keyword evidence="2" id="KW-1185">Reference proteome</keyword>
<protein>
    <submittedName>
        <fullName evidence="1">Uncharacterized protein</fullName>
    </submittedName>
</protein>
<evidence type="ECO:0000313" key="2">
    <source>
        <dbReference type="Proteomes" id="UP001153269"/>
    </source>
</evidence>
<sequence length="108" mass="11360">MKLGALQLIVFLIISAAGASSLGILILVVLCCKTSPCCQRGNHCAASRPFHLKSGTLCLSEGPHLTGPSERGPIPVCIHLQLSTEQCGIQVDTCSRICKGSRSDPCKN</sequence>
<gene>
    <name evidence="1" type="ORF">PLEPLA_LOCUS7482</name>
</gene>
<proteinExistence type="predicted"/>
<dbReference type="EMBL" id="CADEAL010000402">
    <property type="protein sequence ID" value="CAB1419633.1"/>
    <property type="molecule type" value="Genomic_DNA"/>
</dbReference>
<accession>A0A9N7TW31</accession>
<reference evidence="1" key="1">
    <citation type="submission" date="2020-03" db="EMBL/GenBank/DDBJ databases">
        <authorList>
            <person name="Weist P."/>
        </authorList>
    </citation>
    <scope>NUCLEOTIDE SEQUENCE</scope>
</reference>
<dbReference type="AlphaFoldDB" id="A0A9N7TW31"/>
<organism evidence="1 2">
    <name type="scientific">Pleuronectes platessa</name>
    <name type="common">European plaice</name>
    <dbReference type="NCBI Taxonomy" id="8262"/>
    <lineage>
        <taxon>Eukaryota</taxon>
        <taxon>Metazoa</taxon>
        <taxon>Chordata</taxon>
        <taxon>Craniata</taxon>
        <taxon>Vertebrata</taxon>
        <taxon>Euteleostomi</taxon>
        <taxon>Actinopterygii</taxon>
        <taxon>Neopterygii</taxon>
        <taxon>Teleostei</taxon>
        <taxon>Neoteleostei</taxon>
        <taxon>Acanthomorphata</taxon>
        <taxon>Carangaria</taxon>
        <taxon>Pleuronectiformes</taxon>
        <taxon>Pleuronectoidei</taxon>
        <taxon>Pleuronectidae</taxon>
        <taxon>Pleuronectes</taxon>
    </lineage>
</organism>
<name>A0A9N7TW31_PLEPL</name>